<keyword evidence="4" id="KW-1185">Reference proteome</keyword>
<name>A0A2T3AQK8_AMORE</name>
<keyword evidence="2" id="KW-0732">Signal</keyword>
<feature type="signal peptide" evidence="2">
    <location>
        <begin position="1"/>
        <end position="22"/>
    </location>
</feature>
<feature type="region of interest" description="Disordered" evidence="1">
    <location>
        <begin position="136"/>
        <end position="171"/>
    </location>
</feature>
<feature type="region of interest" description="Disordered" evidence="1">
    <location>
        <begin position="64"/>
        <end position="109"/>
    </location>
</feature>
<evidence type="ECO:0000313" key="3">
    <source>
        <dbReference type="EMBL" id="PSS08536.1"/>
    </source>
</evidence>
<gene>
    <name evidence="3" type="ORF">M430DRAFT_31258</name>
</gene>
<evidence type="ECO:0000256" key="2">
    <source>
        <dbReference type="SAM" id="SignalP"/>
    </source>
</evidence>
<feature type="compositionally biased region" description="Basic and acidic residues" evidence="1">
    <location>
        <begin position="138"/>
        <end position="154"/>
    </location>
</feature>
<reference evidence="3 4" key="1">
    <citation type="journal article" date="2018" name="New Phytol.">
        <title>Comparative genomics and transcriptomics depict ericoid mycorrhizal fungi as versatile saprotrophs and plant mutualists.</title>
        <authorList>
            <person name="Martino E."/>
            <person name="Morin E."/>
            <person name="Grelet G.A."/>
            <person name="Kuo A."/>
            <person name="Kohler A."/>
            <person name="Daghino S."/>
            <person name="Barry K.W."/>
            <person name="Cichocki N."/>
            <person name="Clum A."/>
            <person name="Dockter R.B."/>
            <person name="Hainaut M."/>
            <person name="Kuo R.C."/>
            <person name="LaButti K."/>
            <person name="Lindahl B.D."/>
            <person name="Lindquist E.A."/>
            <person name="Lipzen A."/>
            <person name="Khouja H.R."/>
            <person name="Magnuson J."/>
            <person name="Murat C."/>
            <person name="Ohm R.A."/>
            <person name="Singer S.W."/>
            <person name="Spatafora J.W."/>
            <person name="Wang M."/>
            <person name="Veneault-Fourrey C."/>
            <person name="Henrissat B."/>
            <person name="Grigoriev I.V."/>
            <person name="Martin F.M."/>
            <person name="Perotto S."/>
        </authorList>
    </citation>
    <scope>NUCLEOTIDE SEQUENCE [LARGE SCALE GENOMIC DNA]</scope>
    <source>
        <strain evidence="3 4">ATCC 22711</strain>
    </source>
</reference>
<dbReference type="GeneID" id="36574105"/>
<accession>A0A2T3AQK8</accession>
<dbReference type="RefSeq" id="XP_024716934.1">
    <property type="nucleotide sequence ID" value="XM_024866024.1"/>
</dbReference>
<sequence length="171" mass="18514">MCPLQPSLPSLLLLALCHRSHRWPSRPGPDGAKHVASFRAGAPEASKGRSLEGFVHGRWDPYTNSGVWTPGKDGGQASDSCSSDLQSGSSARSALQTRSEALPDSALRPEVVSVPRESVVVLPFGVSQTQELLLYSEQTRDFPRPERPRSDQSRRPIATGLEDGGEERKKG</sequence>
<feature type="compositionally biased region" description="Low complexity" evidence="1">
    <location>
        <begin position="76"/>
        <end position="91"/>
    </location>
</feature>
<organism evidence="3 4">
    <name type="scientific">Amorphotheca resinae ATCC 22711</name>
    <dbReference type="NCBI Taxonomy" id="857342"/>
    <lineage>
        <taxon>Eukaryota</taxon>
        <taxon>Fungi</taxon>
        <taxon>Dikarya</taxon>
        <taxon>Ascomycota</taxon>
        <taxon>Pezizomycotina</taxon>
        <taxon>Leotiomycetes</taxon>
        <taxon>Helotiales</taxon>
        <taxon>Amorphothecaceae</taxon>
        <taxon>Amorphotheca</taxon>
    </lineage>
</organism>
<dbReference type="InParanoid" id="A0A2T3AQK8"/>
<dbReference type="EMBL" id="KZ679018">
    <property type="protein sequence ID" value="PSS08536.1"/>
    <property type="molecule type" value="Genomic_DNA"/>
</dbReference>
<evidence type="ECO:0000313" key="4">
    <source>
        <dbReference type="Proteomes" id="UP000241818"/>
    </source>
</evidence>
<evidence type="ECO:0000256" key="1">
    <source>
        <dbReference type="SAM" id="MobiDB-lite"/>
    </source>
</evidence>
<dbReference type="Proteomes" id="UP000241818">
    <property type="component" value="Unassembled WGS sequence"/>
</dbReference>
<dbReference type="AlphaFoldDB" id="A0A2T3AQK8"/>
<proteinExistence type="predicted"/>
<protein>
    <submittedName>
        <fullName evidence="3">Uncharacterized protein</fullName>
    </submittedName>
</protein>
<feature type="chain" id="PRO_5015525122" evidence="2">
    <location>
        <begin position="23"/>
        <end position="171"/>
    </location>
</feature>